<dbReference type="EMBL" id="JBHSCW010000003">
    <property type="protein sequence ID" value="MFC4351510.1"/>
    <property type="molecule type" value="Genomic_DNA"/>
</dbReference>
<name>A0ABV8UKU4_9PROT</name>
<comment type="caution">
    <text evidence="3">The sequence shown here is derived from an EMBL/GenBank/DDBJ whole genome shotgun (WGS) entry which is preliminary data.</text>
</comment>
<feature type="region of interest" description="Disordered" evidence="1">
    <location>
        <begin position="69"/>
        <end position="93"/>
    </location>
</feature>
<evidence type="ECO:0000313" key="3">
    <source>
        <dbReference type="EMBL" id="MFC4351510.1"/>
    </source>
</evidence>
<evidence type="ECO:0000256" key="1">
    <source>
        <dbReference type="SAM" id="MobiDB-lite"/>
    </source>
</evidence>
<dbReference type="Proteomes" id="UP001595799">
    <property type="component" value="Unassembled WGS sequence"/>
</dbReference>
<accession>A0ABV8UKU4</accession>
<organism evidence="3 4">
    <name type="scientific">Fodinicurvata halophila</name>
    <dbReference type="NCBI Taxonomy" id="1419723"/>
    <lineage>
        <taxon>Bacteria</taxon>
        <taxon>Pseudomonadati</taxon>
        <taxon>Pseudomonadota</taxon>
        <taxon>Alphaproteobacteria</taxon>
        <taxon>Rhodospirillales</taxon>
        <taxon>Rhodovibrionaceae</taxon>
        <taxon>Fodinicurvata</taxon>
    </lineage>
</organism>
<keyword evidence="4" id="KW-1185">Reference proteome</keyword>
<feature type="transmembrane region" description="Helical" evidence="2">
    <location>
        <begin position="36"/>
        <end position="61"/>
    </location>
</feature>
<evidence type="ECO:0000313" key="4">
    <source>
        <dbReference type="Proteomes" id="UP001595799"/>
    </source>
</evidence>
<evidence type="ECO:0000256" key="2">
    <source>
        <dbReference type="SAM" id="Phobius"/>
    </source>
</evidence>
<sequence>MKTVLLYAALAVLLLLACIGGITTWMNLGDVSLGVHGWVALSGGVVLTLLVGGGLMALVFYSNRSGHDARHHEQMQEHTSEPTPEHDERRNER</sequence>
<proteinExistence type="predicted"/>
<dbReference type="RefSeq" id="WP_382421839.1">
    <property type="nucleotide sequence ID" value="NZ_JBHSCW010000003.1"/>
</dbReference>
<keyword evidence="2" id="KW-0812">Transmembrane</keyword>
<protein>
    <submittedName>
        <fullName evidence="3">Uncharacterized protein</fullName>
    </submittedName>
</protein>
<keyword evidence="2" id="KW-0472">Membrane</keyword>
<reference evidence="4" key="1">
    <citation type="journal article" date="2019" name="Int. J. Syst. Evol. Microbiol.">
        <title>The Global Catalogue of Microorganisms (GCM) 10K type strain sequencing project: providing services to taxonomists for standard genome sequencing and annotation.</title>
        <authorList>
            <consortium name="The Broad Institute Genomics Platform"/>
            <consortium name="The Broad Institute Genome Sequencing Center for Infectious Disease"/>
            <person name="Wu L."/>
            <person name="Ma J."/>
        </authorList>
    </citation>
    <scope>NUCLEOTIDE SEQUENCE [LARGE SCALE GENOMIC DNA]</scope>
    <source>
        <strain evidence="4">CECT 8472</strain>
    </source>
</reference>
<keyword evidence="2" id="KW-1133">Transmembrane helix</keyword>
<gene>
    <name evidence="3" type="ORF">ACFOW6_08160</name>
</gene>
<dbReference type="PROSITE" id="PS51257">
    <property type="entry name" value="PROKAR_LIPOPROTEIN"/>
    <property type="match status" value="1"/>
</dbReference>